<dbReference type="InterPro" id="IPR016162">
    <property type="entry name" value="Ald_DH_N"/>
</dbReference>
<dbReference type="PROSITE" id="PS00070">
    <property type="entry name" value="ALDEHYDE_DEHYDR_CYS"/>
    <property type="match status" value="1"/>
</dbReference>
<comment type="similarity">
    <text evidence="1 5">Belongs to the aldehyde dehydrogenase family.</text>
</comment>
<protein>
    <submittedName>
        <fullName evidence="7">Succinate-semialdehyde dehydrogenase / glutarate-semialdehyde dehydrogenase</fullName>
    </submittedName>
</protein>
<dbReference type="GO" id="GO:0005829">
    <property type="term" value="C:cytosol"/>
    <property type="evidence" value="ECO:0007669"/>
    <property type="project" value="TreeGrafter"/>
</dbReference>
<dbReference type="InterPro" id="IPR050740">
    <property type="entry name" value="Aldehyde_DH_Superfamily"/>
</dbReference>
<sequence>MELQSPELFRQQAFIDGIWCEADHGQRVEIVNPASGERLGSVPDMGADETRRAIAAAQAAQPVWRRRTAKERAGVLRRWYELILQHQEDLARIMTAEQGKPLTEARGEIAYAASFIEWFAEEAKRVYGDVIPGHQTDKRLIVQKEPVGVTAAITPWNFPSAMITRKAGPALAAGCAMVLKPAPQTPFSALALVALAEQAGLPAGLLSVVTAGVDNARAVGGELCANPVVRKLSFTGSTAVGIQLMQQCAPSLKKLSLELGGNAPFIVFEDADLDEAVEGVMISKYRNAGQTCVCANRIYVQDAVYDAFAEKLAAAVRRLEVGDGMREGVTTGPLINAEAVSKIQRHLQDALDGGATLLAGGKPHALGGLFFEPTILTGVDSSMLIAREETFGPVAPLFRFDDEADVVRQANDTEFGLAAYFYARDLSRVFRVAEALEYGMVGINTGLISTEVAPFGGMKASGLGREGSKYGMDEYLEIKYLCLGGI</sequence>
<accession>A0A1H1VU23</accession>
<dbReference type="GO" id="GO:0009450">
    <property type="term" value="P:gamma-aminobutyric acid catabolic process"/>
    <property type="evidence" value="ECO:0007669"/>
    <property type="project" value="InterPro"/>
</dbReference>
<dbReference type="Gene3D" id="3.40.309.10">
    <property type="entry name" value="Aldehyde Dehydrogenase, Chain A, domain 2"/>
    <property type="match status" value="1"/>
</dbReference>
<keyword evidence="2" id="KW-0521">NADP</keyword>
<dbReference type="EMBL" id="LT629748">
    <property type="protein sequence ID" value="SDS88478.1"/>
    <property type="molecule type" value="Genomic_DNA"/>
</dbReference>
<dbReference type="RefSeq" id="WP_090274723.1">
    <property type="nucleotide sequence ID" value="NZ_LT629748.1"/>
</dbReference>
<keyword evidence="8" id="KW-1185">Reference proteome</keyword>
<evidence type="ECO:0000259" key="6">
    <source>
        <dbReference type="Pfam" id="PF00171"/>
    </source>
</evidence>
<dbReference type="Gene3D" id="3.40.605.10">
    <property type="entry name" value="Aldehyde Dehydrogenase, Chain A, domain 1"/>
    <property type="match status" value="1"/>
</dbReference>
<dbReference type="NCBIfam" id="NF008415">
    <property type="entry name" value="PRK11241.1"/>
    <property type="match status" value="1"/>
</dbReference>
<dbReference type="InterPro" id="IPR016160">
    <property type="entry name" value="Ald_DH_CS_CYS"/>
</dbReference>
<dbReference type="InterPro" id="IPR010102">
    <property type="entry name" value="Succ_semiAld_DH"/>
</dbReference>
<dbReference type="Pfam" id="PF00171">
    <property type="entry name" value="Aldedh"/>
    <property type="match status" value="1"/>
</dbReference>
<dbReference type="InterPro" id="IPR029510">
    <property type="entry name" value="Ald_DH_CS_GLU"/>
</dbReference>
<reference evidence="8" key="1">
    <citation type="submission" date="2016-10" db="EMBL/GenBank/DDBJ databases">
        <authorList>
            <person name="Varghese N."/>
            <person name="Submissions S."/>
        </authorList>
    </citation>
    <scope>NUCLEOTIDE SEQUENCE [LARGE SCALE GENOMIC DNA]</scope>
    <source>
        <strain evidence="8">2SM5</strain>
    </source>
</reference>
<dbReference type="OrthoDB" id="9812625at2"/>
<dbReference type="NCBIfam" id="TIGR01780">
    <property type="entry name" value="SSADH"/>
    <property type="match status" value="1"/>
</dbReference>
<evidence type="ECO:0000256" key="4">
    <source>
        <dbReference type="PROSITE-ProRule" id="PRU10007"/>
    </source>
</evidence>
<evidence type="ECO:0000256" key="1">
    <source>
        <dbReference type="ARBA" id="ARBA00009986"/>
    </source>
</evidence>
<dbReference type="STRING" id="797277.SAMN05216198_3049"/>
<evidence type="ECO:0000313" key="8">
    <source>
        <dbReference type="Proteomes" id="UP000243426"/>
    </source>
</evidence>
<dbReference type="FunFam" id="3.40.605.10:FF:000005">
    <property type="entry name" value="Succinate-semialdehyde dehydrogenase I"/>
    <property type="match status" value="1"/>
</dbReference>
<proteinExistence type="inferred from homology"/>
<dbReference type="PROSITE" id="PS00687">
    <property type="entry name" value="ALDEHYDE_DEHYDR_GLU"/>
    <property type="match status" value="1"/>
</dbReference>
<keyword evidence="3 5" id="KW-0560">Oxidoreductase</keyword>
<evidence type="ECO:0000256" key="2">
    <source>
        <dbReference type="ARBA" id="ARBA00022857"/>
    </source>
</evidence>
<dbReference type="SUPFAM" id="SSF53720">
    <property type="entry name" value="ALDH-like"/>
    <property type="match status" value="1"/>
</dbReference>
<dbReference type="FunFam" id="3.40.309.10:FF:000004">
    <property type="entry name" value="Succinate-semialdehyde dehydrogenase I"/>
    <property type="match status" value="1"/>
</dbReference>
<feature type="active site" evidence="4">
    <location>
        <position position="258"/>
    </location>
</feature>
<dbReference type="Proteomes" id="UP000243426">
    <property type="component" value="Chromosome I"/>
</dbReference>
<organism evidence="7 8">
    <name type="scientific">Halopseudomonas litoralis</name>
    <dbReference type="NCBI Taxonomy" id="797277"/>
    <lineage>
        <taxon>Bacteria</taxon>
        <taxon>Pseudomonadati</taxon>
        <taxon>Pseudomonadota</taxon>
        <taxon>Gammaproteobacteria</taxon>
        <taxon>Pseudomonadales</taxon>
        <taxon>Pseudomonadaceae</taxon>
        <taxon>Halopseudomonas</taxon>
    </lineage>
</organism>
<evidence type="ECO:0000256" key="3">
    <source>
        <dbReference type="ARBA" id="ARBA00023002"/>
    </source>
</evidence>
<name>A0A1H1VU23_9GAMM</name>
<dbReference type="PANTHER" id="PTHR43353:SF5">
    <property type="entry name" value="SUCCINATE-SEMIALDEHYDE DEHYDROGENASE, MITOCHONDRIAL"/>
    <property type="match status" value="1"/>
</dbReference>
<evidence type="ECO:0000313" key="7">
    <source>
        <dbReference type="EMBL" id="SDS88478.1"/>
    </source>
</evidence>
<dbReference type="GO" id="GO:0004777">
    <property type="term" value="F:succinate-semialdehyde dehydrogenase (NAD+) activity"/>
    <property type="evidence" value="ECO:0007669"/>
    <property type="project" value="TreeGrafter"/>
</dbReference>
<dbReference type="InterPro" id="IPR016161">
    <property type="entry name" value="Ald_DH/histidinol_DH"/>
</dbReference>
<dbReference type="PANTHER" id="PTHR43353">
    <property type="entry name" value="SUCCINATE-SEMIALDEHYDE DEHYDROGENASE, MITOCHONDRIAL"/>
    <property type="match status" value="1"/>
</dbReference>
<dbReference type="InterPro" id="IPR016163">
    <property type="entry name" value="Ald_DH_C"/>
</dbReference>
<dbReference type="CDD" id="cd07103">
    <property type="entry name" value="ALDH_F5_SSADH_GabD"/>
    <property type="match status" value="1"/>
</dbReference>
<gene>
    <name evidence="7" type="ORF">SAMN05216198_3049</name>
</gene>
<dbReference type="InterPro" id="IPR015590">
    <property type="entry name" value="Aldehyde_DH_dom"/>
</dbReference>
<feature type="domain" description="Aldehyde dehydrogenase" evidence="6">
    <location>
        <begin position="19"/>
        <end position="480"/>
    </location>
</feature>
<evidence type="ECO:0000256" key="5">
    <source>
        <dbReference type="RuleBase" id="RU003345"/>
    </source>
</evidence>
<dbReference type="AlphaFoldDB" id="A0A1H1VU23"/>